<dbReference type="PANTHER" id="PTHR21717:SF72">
    <property type="entry name" value="TELOMERE-BINDING PROTEIN 1"/>
    <property type="match status" value="1"/>
</dbReference>
<feature type="region of interest" description="Disordered" evidence="2">
    <location>
        <begin position="1"/>
        <end position="29"/>
    </location>
</feature>
<evidence type="ECO:0000259" key="3">
    <source>
        <dbReference type="PROSITE" id="PS50053"/>
    </source>
</evidence>
<dbReference type="SUPFAM" id="SSF46689">
    <property type="entry name" value="Homeodomain-like"/>
    <property type="match status" value="1"/>
</dbReference>
<dbReference type="Pfam" id="PF23603">
    <property type="entry name" value="Ubiquitin_TPR1"/>
    <property type="match status" value="1"/>
</dbReference>
<feature type="region of interest" description="Disordered" evidence="2">
    <location>
        <begin position="52"/>
        <end position="72"/>
    </location>
</feature>
<dbReference type="SUPFAM" id="SSF54236">
    <property type="entry name" value="Ubiquitin-like"/>
    <property type="match status" value="1"/>
</dbReference>
<gene>
    <name evidence="6" type="ORF">TRITD_6Av1G220060</name>
</gene>
<dbReference type="CDD" id="cd17039">
    <property type="entry name" value="Ubl_ubiquitin_like"/>
    <property type="match status" value="1"/>
</dbReference>
<feature type="domain" description="Myb-like" evidence="4">
    <location>
        <begin position="580"/>
        <end position="635"/>
    </location>
</feature>
<dbReference type="InterPro" id="IPR029071">
    <property type="entry name" value="Ubiquitin-like_domsf"/>
</dbReference>
<feature type="domain" description="HTH myb-type" evidence="5">
    <location>
        <begin position="580"/>
        <end position="639"/>
    </location>
</feature>
<dbReference type="InterPro" id="IPR001005">
    <property type="entry name" value="SANT/Myb"/>
</dbReference>
<dbReference type="PROSITE" id="PS50090">
    <property type="entry name" value="MYB_LIKE"/>
    <property type="match status" value="1"/>
</dbReference>
<evidence type="ECO:0000259" key="4">
    <source>
        <dbReference type="PROSITE" id="PS50090"/>
    </source>
</evidence>
<evidence type="ECO:0000256" key="1">
    <source>
        <dbReference type="ARBA" id="ARBA00023125"/>
    </source>
</evidence>
<evidence type="ECO:0000313" key="7">
    <source>
        <dbReference type="Proteomes" id="UP000324705"/>
    </source>
</evidence>
<dbReference type="Pfam" id="PF00249">
    <property type="entry name" value="Myb_DNA-binding"/>
    <property type="match status" value="1"/>
</dbReference>
<dbReference type="AlphaFoldDB" id="A0A9R0Y9Z3"/>
<accession>A0A9R0Y9Z3</accession>
<dbReference type="Gramene" id="TRITD6Av1G220060.2">
    <property type="protein sequence ID" value="TRITD6Av1G220060.2"/>
    <property type="gene ID" value="TRITD6Av1G220060"/>
</dbReference>
<dbReference type="Proteomes" id="UP000324705">
    <property type="component" value="Chromosome 6A"/>
</dbReference>
<dbReference type="InterPro" id="IPR057625">
    <property type="entry name" value="TPR1-6-like_ubiquitin"/>
</dbReference>
<proteinExistence type="predicted"/>
<dbReference type="InterPro" id="IPR000626">
    <property type="entry name" value="Ubiquitin-like_dom"/>
</dbReference>
<reference evidence="6 7" key="1">
    <citation type="submission" date="2017-09" db="EMBL/GenBank/DDBJ databases">
        <authorList>
            <consortium name="International Durum Wheat Genome Sequencing Consortium (IDWGSC)"/>
            <person name="Milanesi L."/>
        </authorList>
    </citation>
    <scope>NUCLEOTIDE SEQUENCE [LARGE SCALE GENOMIC DNA]</scope>
    <source>
        <strain evidence="7">cv. Svevo</strain>
    </source>
</reference>
<name>A0A9R0Y9Z3_TRITD</name>
<keyword evidence="7" id="KW-1185">Reference proteome</keyword>
<dbReference type="PANTHER" id="PTHR21717">
    <property type="entry name" value="TELOMERIC REPEAT BINDING PROTEIN"/>
    <property type="match status" value="1"/>
</dbReference>
<feature type="compositionally biased region" description="Polar residues" evidence="2">
    <location>
        <begin position="373"/>
        <end position="393"/>
    </location>
</feature>
<evidence type="ECO:0000256" key="2">
    <source>
        <dbReference type="SAM" id="MobiDB-lite"/>
    </source>
</evidence>
<feature type="domain" description="Ubiquitin-like" evidence="3">
    <location>
        <begin position="406"/>
        <end position="470"/>
    </location>
</feature>
<organism evidence="6 7">
    <name type="scientific">Triticum turgidum subsp. durum</name>
    <name type="common">Durum wheat</name>
    <name type="synonym">Triticum durum</name>
    <dbReference type="NCBI Taxonomy" id="4567"/>
    <lineage>
        <taxon>Eukaryota</taxon>
        <taxon>Viridiplantae</taxon>
        <taxon>Streptophyta</taxon>
        <taxon>Embryophyta</taxon>
        <taxon>Tracheophyta</taxon>
        <taxon>Spermatophyta</taxon>
        <taxon>Magnoliopsida</taxon>
        <taxon>Liliopsida</taxon>
        <taxon>Poales</taxon>
        <taxon>Poaceae</taxon>
        <taxon>BOP clade</taxon>
        <taxon>Pooideae</taxon>
        <taxon>Triticodae</taxon>
        <taxon>Triticeae</taxon>
        <taxon>Triticinae</taxon>
        <taxon>Triticum</taxon>
    </lineage>
</organism>
<feature type="region of interest" description="Disordered" evidence="2">
    <location>
        <begin position="369"/>
        <end position="397"/>
    </location>
</feature>
<dbReference type="InterPro" id="IPR031105">
    <property type="entry name" value="TRP_plant"/>
</dbReference>
<dbReference type="InterPro" id="IPR009057">
    <property type="entry name" value="Homeodomain-like_sf"/>
</dbReference>
<dbReference type="Gene3D" id="1.10.246.220">
    <property type="match status" value="1"/>
</dbReference>
<evidence type="ECO:0000313" key="6">
    <source>
        <dbReference type="EMBL" id="VAI51515.1"/>
    </source>
</evidence>
<dbReference type="PROSITE" id="PS50053">
    <property type="entry name" value="UBIQUITIN_2"/>
    <property type="match status" value="1"/>
</dbReference>
<dbReference type="OMA" id="HAFCDNE"/>
<dbReference type="GO" id="GO:0042162">
    <property type="term" value="F:telomeric DNA binding"/>
    <property type="evidence" value="ECO:0007669"/>
    <property type="project" value="UniProtKB-ARBA"/>
</dbReference>
<keyword evidence="1" id="KW-0238">DNA-binding</keyword>
<sequence length="680" mass="74045">MVFRKKSEGGSVVRRPRKPRDTTLAPVKRSARLKKKQMYALDLLATVAESLSSDEDDYSTESDQDGAEASHNSDRIAVKSEQFDEAPQLNSIALENDCSRGYTVGCDGICASLGQTSIRKTEDLSTQNVADTVEGSLIEKADADNLLTQNIADAAAEPLIEKKPDVFAEGSLVSCTKPSLLDCGLGTIPEYGTIGVCHPCFPTSADVKQVHQATPAIIRSLVDGNAAALHGLVDTMDLDVKPSVLNSESSSGVHLGGHDNGHKASPLYPVQVQHAADIDNDEKSTRCVLPSTSGSKGGYLSYKGDCRTRRLLSTRMRKAARNKMCGELPNKGSKFCGKKISATRRRAQMQRMLKTKKVVECYSAQPSDEGVLTETSGTSCSRGGQDPTCASESSQRKPCASEGCNVKFIIKSFNIPELSIEVPENATVGSLKRIVMDAVTSKIEGSLSVSVLLQGKIIQDDNKTLHQAGICHGAKPDSIGFTLECEAKQDSRPSGLAPEEMDSAGPSVVNPLSKISYTPPFSRIKFEQPFISCTLGDYPYEGAAQVRSEICQAIVPYGTSNPDALAIVPVVPRSRQRDFGQRRKRRPFSVAEVELLVEAVELLGFGRWKNVKNHAFRDNEERTYVDLKDKWKNLVHTASIPPQLRRGRAIPPQDLLDRVLAAQAYWTVHHAKRDEEEGRD</sequence>
<dbReference type="EMBL" id="LT934121">
    <property type="protein sequence ID" value="VAI51515.1"/>
    <property type="molecule type" value="Genomic_DNA"/>
</dbReference>
<protein>
    <submittedName>
        <fullName evidence="6">Uncharacterized protein</fullName>
    </submittedName>
</protein>
<dbReference type="CDD" id="cd11660">
    <property type="entry name" value="SANT_TRF"/>
    <property type="match status" value="1"/>
</dbReference>
<dbReference type="SMART" id="SM00717">
    <property type="entry name" value="SANT"/>
    <property type="match status" value="1"/>
</dbReference>
<dbReference type="InterPro" id="IPR017930">
    <property type="entry name" value="Myb_dom"/>
</dbReference>
<evidence type="ECO:0000259" key="5">
    <source>
        <dbReference type="PROSITE" id="PS51294"/>
    </source>
</evidence>
<feature type="compositionally biased region" description="Acidic residues" evidence="2">
    <location>
        <begin position="52"/>
        <end position="66"/>
    </location>
</feature>
<dbReference type="PROSITE" id="PS51294">
    <property type="entry name" value="HTH_MYB"/>
    <property type="match status" value="1"/>
</dbReference>